<reference evidence="1" key="1">
    <citation type="journal article" date="2015" name="Nature">
        <title>Complex archaea that bridge the gap between prokaryotes and eukaryotes.</title>
        <authorList>
            <person name="Spang A."/>
            <person name="Saw J.H."/>
            <person name="Jorgensen S.L."/>
            <person name="Zaremba-Niedzwiedzka K."/>
            <person name="Martijn J."/>
            <person name="Lind A.E."/>
            <person name="van Eijk R."/>
            <person name="Schleper C."/>
            <person name="Guy L."/>
            <person name="Ettema T.J."/>
        </authorList>
    </citation>
    <scope>NUCLEOTIDE SEQUENCE</scope>
</reference>
<protein>
    <submittedName>
        <fullName evidence="1">Uncharacterized protein</fullName>
    </submittedName>
</protein>
<comment type="caution">
    <text evidence="1">The sequence shown here is derived from an EMBL/GenBank/DDBJ whole genome shotgun (WGS) entry which is preliminary data.</text>
</comment>
<dbReference type="AlphaFoldDB" id="A0A0F9FQY8"/>
<gene>
    <name evidence="1" type="ORF">LCGC14_1919870</name>
</gene>
<sequence length="370" mass="40235">EFARSVVDRLGTKSLVTIAVVGATWDAIKGGHVDGLYGTIVMAAVAELMGCDVDREQIAMLSTNPLAPNIRLTEPCTSWWHVQAGDRCMDLEAGLIGFDFRRVPDVDHSQDPPSPSSKAEADQWLKDCYCKPYAGPIAEALAAGKTVVIPREWDWSKGNGWYGWGVIVEVADDGTILGACLNKRSDNVLRTAGDAVILSPAAATLSGHDADVKMLDRGLHRIRGDAEPFLPTKTLVFGIAAMDAWIDHMSSTRGFCRECFQRAPERAWTDANDNAVMTRDGALLASSYLRGRLADFDVASRGHLESLAARYDRIAQLLARAITGEGGLHYRDFIGDLAKQKEHAQTVLTPVRQELVAAADDIERALSAME</sequence>
<dbReference type="EMBL" id="LAZR01020426">
    <property type="protein sequence ID" value="KKL88924.1"/>
    <property type="molecule type" value="Genomic_DNA"/>
</dbReference>
<accession>A0A0F9FQY8</accession>
<organism evidence="1">
    <name type="scientific">marine sediment metagenome</name>
    <dbReference type="NCBI Taxonomy" id="412755"/>
    <lineage>
        <taxon>unclassified sequences</taxon>
        <taxon>metagenomes</taxon>
        <taxon>ecological metagenomes</taxon>
    </lineage>
</organism>
<proteinExistence type="predicted"/>
<feature type="non-terminal residue" evidence="1">
    <location>
        <position position="1"/>
    </location>
</feature>
<evidence type="ECO:0000313" key="1">
    <source>
        <dbReference type="EMBL" id="KKL88924.1"/>
    </source>
</evidence>
<name>A0A0F9FQY8_9ZZZZ</name>